<dbReference type="AlphaFoldDB" id="A0A1G2JN20"/>
<name>A0A1G2JN20_9BACT</name>
<gene>
    <name evidence="2" type="ORF">A2561_04460</name>
</gene>
<feature type="transmembrane region" description="Helical" evidence="1">
    <location>
        <begin position="32"/>
        <end position="52"/>
    </location>
</feature>
<keyword evidence="1" id="KW-1133">Transmembrane helix</keyword>
<evidence type="ECO:0000313" key="3">
    <source>
        <dbReference type="Proteomes" id="UP000178935"/>
    </source>
</evidence>
<proteinExistence type="predicted"/>
<sequence length="104" mass="12437">MKKEKIIQSIVNDFKKTLSGIKKIPWFLGTHAFLVILFLVLFDLLFGTYLFYNYIYIAKNQMPEMISGQIIFDEKNYQFILDQEKKREENFNKIGEENIKTPFN</sequence>
<dbReference type="EMBL" id="MHPU01000020">
    <property type="protein sequence ID" value="OGZ88524.1"/>
    <property type="molecule type" value="Genomic_DNA"/>
</dbReference>
<protein>
    <submittedName>
        <fullName evidence="2">Uncharacterized protein</fullName>
    </submittedName>
</protein>
<dbReference type="Proteomes" id="UP000178935">
    <property type="component" value="Unassembled WGS sequence"/>
</dbReference>
<keyword evidence="1" id="KW-0472">Membrane</keyword>
<evidence type="ECO:0000256" key="1">
    <source>
        <dbReference type="SAM" id="Phobius"/>
    </source>
</evidence>
<evidence type="ECO:0000313" key="2">
    <source>
        <dbReference type="EMBL" id="OGZ88524.1"/>
    </source>
</evidence>
<organism evidence="2 3">
    <name type="scientific">Candidatus Staskawiczbacteria bacterium RIFOXYD1_FULL_32_13</name>
    <dbReference type="NCBI Taxonomy" id="1802234"/>
    <lineage>
        <taxon>Bacteria</taxon>
        <taxon>Candidatus Staskawicziibacteriota</taxon>
    </lineage>
</organism>
<keyword evidence="1" id="KW-0812">Transmembrane</keyword>
<reference evidence="2 3" key="1">
    <citation type="journal article" date="2016" name="Nat. Commun.">
        <title>Thousands of microbial genomes shed light on interconnected biogeochemical processes in an aquifer system.</title>
        <authorList>
            <person name="Anantharaman K."/>
            <person name="Brown C.T."/>
            <person name="Hug L.A."/>
            <person name="Sharon I."/>
            <person name="Castelle C.J."/>
            <person name="Probst A.J."/>
            <person name="Thomas B.C."/>
            <person name="Singh A."/>
            <person name="Wilkins M.J."/>
            <person name="Karaoz U."/>
            <person name="Brodie E.L."/>
            <person name="Williams K.H."/>
            <person name="Hubbard S.S."/>
            <person name="Banfield J.F."/>
        </authorList>
    </citation>
    <scope>NUCLEOTIDE SEQUENCE [LARGE SCALE GENOMIC DNA]</scope>
</reference>
<comment type="caution">
    <text evidence="2">The sequence shown here is derived from an EMBL/GenBank/DDBJ whole genome shotgun (WGS) entry which is preliminary data.</text>
</comment>
<accession>A0A1G2JN20</accession>